<comment type="caution">
    <text evidence="5">The sequence shown here is derived from an EMBL/GenBank/DDBJ whole genome shotgun (WGS) entry which is preliminary data.</text>
</comment>
<evidence type="ECO:0000256" key="2">
    <source>
        <dbReference type="ARBA" id="ARBA00022771"/>
    </source>
</evidence>
<reference evidence="5 6" key="1">
    <citation type="journal article" date="2021" name="Sci. Rep.">
        <title>Genome sequencing of the multicellular alga Astrephomene provides insights into convergent evolution of germ-soma differentiation.</title>
        <authorList>
            <person name="Yamashita S."/>
            <person name="Yamamoto K."/>
            <person name="Matsuzaki R."/>
            <person name="Suzuki S."/>
            <person name="Yamaguchi H."/>
            <person name="Hirooka S."/>
            <person name="Minakuchi Y."/>
            <person name="Miyagishima S."/>
            <person name="Kawachi M."/>
            <person name="Toyoda A."/>
            <person name="Nozaki H."/>
        </authorList>
    </citation>
    <scope>NUCLEOTIDE SEQUENCE [LARGE SCALE GENOMIC DNA]</scope>
    <source>
        <strain evidence="5 6">NIES-4017</strain>
    </source>
</reference>
<evidence type="ECO:0000313" key="5">
    <source>
        <dbReference type="EMBL" id="GFR45682.1"/>
    </source>
</evidence>
<protein>
    <recommendedName>
        <fullName evidence="4">SBP-type domain-containing protein</fullName>
    </recommendedName>
</protein>
<evidence type="ECO:0000256" key="1">
    <source>
        <dbReference type="ARBA" id="ARBA00022723"/>
    </source>
</evidence>
<keyword evidence="2" id="KW-0863">Zinc-finger</keyword>
<feature type="domain" description="SBP-type" evidence="4">
    <location>
        <begin position="69"/>
        <end position="130"/>
    </location>
</feature>
<dbReference type="PANTHER" id="PTHR31251">
    <property type="entry name" value="SQUAMOSA PROMOTER-BINDING-LIKE PROTEIN 4"/>
    <property type="match status" value="1"/>
</dbReference>
<keyword evidence="1" id="KW-0479">Metal-binding</keyword>
<evidence type="ECO:0000256" key="3">
    <source>
        <dbReference type="ARBA" id="ARBA00022833"/>
    </source>
</evidence>
<dbReference type="InterPro" id="IPR036893">
    <property type="entry name" value="SBP_sf"/>
</dbReference>
<dbReference type="Gene3D" id="4.10.1100.10">
    <property type="entry name" value="Transcription factor, SBP-box domain"/>
    <property type="match status" value="1"/>
</dbReference>
<sequence>MEDTFRTEGDPGGDDWQPAHYVWDSRRLAASRIGVATGHPGEVSGNQPIEAGHNAMEDGASGEQLQGLGEKCMVRGCTEDLSNSKPYYRRFRICERHLKTLTLCIEGKPSRFYQQCGRFHGVEEFEGGKR</sequence>
<dbReference type="EMBL" id="BMAR01000010">
    <property type="protein sequence ID" value="GFR45682.1"/>
    <property type="molecule type" value="Genomic_DNA"/>
</dbReference>
<dbReference type="SUPFAM" id="SSF103612">
    <property type="entry name" value="SBT domain"/>
    <property type="match status" value="1"/>
</dbReference>
<dbReference type="InterPro" id="IPR044817">
    <property type="entry name" value="SBP-like"/>
</dbReference>
<dbReference type="PANTHER" id="PTHR31251:SF169">
    <property type="entry name" value="SQUAMOSA PROMOTER-BINDING-LIKE PROTEIN 8"/>
    <property type="match status" value="1"/>
</dbReference>
<dbReference type="GO" id="GO:0005634">
    <property type="term" value="C:nucleus"/>
    <property type="evidence" value="ECO:0007669"/>
    <property type="project" value="InterPro"/>
</dbReference>
<dbReference type="AlphaFoldDB" id="A0AAD3HM08"/>
<dbReference type="Pfam" id="PF03110">
    <property type="entry name" value="SBP"/>
    <property type="match status" value="1"/>
</dbReference>
<keyword evidence="6" id="KW-1185">Reference proteome</keyword>
<name>A0AAD3HM08_9CHLO</name>
<dbReference type="GO" id="GO:0003677">
    <property type="term" value="F:DNA binding"/>
    <property type="evidence" value="ECO:0007669"/>
    <property type="project" value="InterPro"/>
</dbReference>
<dbReference type="PROSITE" id="PS51141">
    <property type="entry name" value="ZF_SBP"/>
    <property type="match status" value="1"/>
</dbReference>
<keyword evidence="3" id="KW-0862">Zinc</keyword>
<proteinExistence type="predicted"/>
<dbReference type="InterPro" id="IPR004333">
    <property type="entry name" value="SBP_dom"/>
</dbReference>
<accession>A0AAD3HM08</accession>
<organism evidence="5 6">
    <name type="scientific">Astrephomene gubernaculifera</name>
    <dbReference type="NCBI Taxonomy" id="47775"/>
    <lineage>
        <taxon>Eukaryota</taxon>
        <taxon>Viridiplantae</taxon>
        <taxon>Chlorophyta</taxon>
        <taxon>core chlorophytes</taxon>
        <taxon>Chlorophyceae</taxon>
        <taxon>CS clade</taxon>
        <taxon>Chlamydomonadales</taxon>
        <taxon>Astrephomenaceae</taxon>
        <taxon>Astrephomene</taxon>
    </lineage>
</organism>
<dbReference type="Proteomes" id="UP001054857">
    <property type="component" value="Unassembled WGS sequence"/>
</dbReference>
<dbReference type="GO" id="GO:0008270">
    <property type="term" value="F:zinc ion binding"/>
    <property type="evidence" value="ECO:0007669"/>
    <property type="project" value="UniProtKB-KW"/>
</dbReference>
<gene>
    <name evidence="5" type="ORF">Agub_g7096</name>
</gene>
<evidence type="ECO:0000313" key="6">
    <source>
        <dbReference type="Proteomes" id="UP001054857"/>
    </source>
</evidence>
<evidence type="ECO:0000259" key="4">
    <source>
        <dbReference type="PROSITE" id="PS51141"/>
    </source>
</evidence>